<dbReference type="FunCoup" id="F6V6E5">
    <property type="interactions" value="65"/>
</dbReference>
<evidence type="ECO:0000313" key="4">
    <source>
        <dbReference type="Ensembl" id="ENSMODP00000021143.3"/>
    </source>
</evidence>
<evidence type="ECO:0000313" key="5">
    <source>
        <dbReference type="Proteomes" id="UP000002280"/>
    </source>
</evidence>
<dbReference type="Ensembl" id="ENSMODT00000021516.3">
    <property type="protein sequence ID" value="ENSMODP00000021143.3"/>
    <property type="gene ID" value="ENSMODG00000016951.3"/>
</dbReference>
<dbReference type="Pfam" id="PF00583">
    <property type="entry name" value="Acetyltransf_1"/>
    <property type="match status" value="1"/>
</dbReference>
<feature type="transmembrane region" description="Helical" evidence="2">
    <location>
        <begin position="43"/>
        <end position="76"/>
    </location>
</feature>
<keyword evidence="2" id="KW-0472">Membrane</keyword>
<dbReference type="AlphaFoldDB" id="F6V6E5"/>
<dbReference type="InterPro" id="IPR016181">
    <property type="entry name" value="Acyl_CoA_acyltransferase"/>
</dbReference>
<feature type="domain" description="N-acetyltransferase" evidence="3">
    <location>
        <begin position="69"/>
        <end position="220"/>
    </location>
</feature>
<dbReference type="STRING" id="13616.ENSMODP00000021143"/>
<dbReference type="GeneID" id="100022462"/>
<evidence type="ECO:0000259" key="3">
    <source>
        <dbReference type="PROSITE" id="PS51186"/>
    </source>
</evidence>
<proteinExistence type="predicted"/>
<dbReference type="PROSITE" id="PS51186">
    <property type="entry name" value="GNAT"/>
    <property type="match status" value="1"/>
</dbReference>
<dbReference type="InterPro" id="IPR000182">
    <property type="entry name" value="GNAT_dom"/>
</dbReference>
<evidence type="ECO:0000256" key="2">
    <source>
        <dbReference type="SAM" id="Phobius"/>
    </source>
</evidence>
<sequence length="223" mass="25246">MAPHHIRKYEDQDREAVIDIFTKGTLYLNPSCFFHLLKQPRGFLVLLGGPGALFLGSGSLLLSLLAFLGFLAVLWWVAAYPFSSYLDHALHTDMKDIRKSYLSARGSCFWVAESEGQVVGMVCARPAQEASGRQKNLELLHLSVDQEHWGKGIAKSLTQTVLQFAQDQGYDNVVLSTIKLNYAAQRLYERLGFWKSHEAFVSLKWKMIAIPFFFYEYTVASSL</sequence>
<name>F6V6E5_MONDO</name>
<keyword evidence="1" id="KW-0808">Transferase</keyword>
<dbReference type="CDD" id="cd04301">
    <property type="entry name" value="NAT_SF"/>
    <property type="match status" value="1"/>
</dbReference>
<dbReference type="GO" id="GO:0008080">
    <property type="term" value="F:N-acetyltransferase activity"/>
    <property type="evidence" value="ECO:0000318"/>
    <property type="project" value="GO_Central"/>
</dbReference>
<evidence type="ECO:0000256" key="1">
    <source>
        <dbReference type="ARBA" id="ARBA00022679"/>
    </source>
</evidence>
<dbReference type="Proteomes" id="UP000002280">
    <property type="component" value="Chromosome 1"/>
</dbReference>
<dbReference type="GeneTree" id="ENSGT00950000182932"/>
<dbReference type="eggNOG" id="KOG3139">
    <property type="taxonomic scope" value="Eukaryota"/>
</dbReference>
<accession>F6V6E5</accession>
<dbReference type="PANTHER" id="PTHR13947:SF48">
    <property type="entry name" value="N-ACETYLTRANSFERASE 8-RELATED"/>
    <property type="match status" value="1"/>
</dbReference>
<organism evidence="4 5">
    <name type="scientific">Monodelphis domestica</name>
    <name type="common">Gray short-tailed opossum</name>
    <dbReference type="NCBI Taxonomy" id="13616"/>
    <lineage>
        <taxon>Eukaryota</taxon>
        <taxon>Metazoa</taxon>
        <taxon>Chordata</taxon>
        <taxon>Craniata</taxon>
        <taxon>Vertebrata</taxon>
        <taxon>Euteleostomi</taxon>
        <taxon>Mammalia</taxon>
        <taxon>Metatheria</taxon>
        <taxon>Didelphimorphia</taxon>
        <taxon>Didelphidae</taxon>
        <taxon>Monodelphis</taxon>
    </lineage>
</organism>
<protein>
    <submittedName>
        <fullName evidence="4">Probable N-acetyltransferase CML3</fullName>
    </submittedName>
</protein>
<reference evidence="4" key="3">
    <citation type="submission" date="2025-09" db="UniProtKB">
        <authorList>
            <consortium name="Ensembl"/>
        </authorList>
    </citation>
    <scope>IDENTIFICATION</scope>
</reference>
<dbReference type="PANTHER" id="PTHR13947">
    <property type="entry name" value="GNAT FAMILY N-ACETYLTRANSFERASE"/>
    <property type="match status" value="1"/>
</dbReference>
<keyword evidence="5" id="KW-1185">Reference proteome</keyword>
<dbReference type="HOGENOM" id="CLU_013985_10_1_1"/>
<dbReference type="InterPro" id="IPR050769">
    <property type="entry name" value="NAT_camello-type"/>
</dbReference>
<dbReference type="KEGG" id="mdo:100022462"/>
<dbReference type="Gene3D" id="3.40.630.30">
    <property type="match status" value="1"/>
</dbReference>
<dbReference type="OMA" id="YVPTLCV"/>
<dbReference type="OrthoDB" id="41532at2759"/>
<dbReference type="Bgee" id="ENSMODG00000016951">
    <property type="expression patterns" value="Expressed in kidney and 6 other cell types or tissues"/>
</dbReference>
<dbReference type="InParanoid" id="F6V6E5"/>
<dbReference type="SUPFAM" id="SSF55729">
    <property type="entry name" value="Acyl-CoA N-acyltransferases (Nat)"/>
    <property type="match status" value="1"/>
</dbReference>
<keyword evidence="2" id="KW-1133">Transmembrane helix</keyword>
<keyword evidence="2" id="KW-0812">Transmembrane</keyword>
<reference evidence="4 5" key="1">
    <citation type="journal article" date="2007" name="Nature">
        <title>Genome of the marsupial Monodelphis domestica reveals innovation in non-coding sequences.</title>
        <authorList>
            <person name="Mikkelsen T.S."/>
            <person name="Wakefield M.J."/>
            <person name="Aken B."/>
            <person name="Amemiya C.T."/>
            <person name="Chang J.L."/>
            <person name="Duke S."/>
            <person name="Garber M."/>
            <person name="Gentles A.J."/>
            <person name="Goodstadt L."/>
            <person name="Heger A."/>
            <person name="Jurka J."/>
            <person name="Kamal M."/>
            <person name="Mauceli E."/>
            <person name="Searle S.M."/>
            <person name="Sharpe T."/>
            <person name="Baker M.L."/>
            <person name="Batzer M.A."/>
            <person name="Benos P.V."/>
            <person name="Belov K."/>
            <person name="Clamp M."/>
            <person name="Cook A."/>
            <person name="Cuff J."/>
            <person name="Das R."/>
            <person name="Davidow L."/>
            <person name="Deakin J.E."/>
            <person name="Fazzari M.J."/>
            <person name="Glass J.L."/>
            <person name="Grabherr M."/>
            <person name="Greally J.M."/>
            <person name="Gu W."/>
            <person name="Hore T.A."/>
            <person name="Huttley G.A."/>
            <person name="Kleber M."/>
            <person name="Jirtle R.L."/>
            <person name="Koina E."/>
            <person name="Lee J.T."/>
            <person name="Mahony S."/>
            <person name="Marra M.A."/>
            <person name="Miller R.D."/>
            <person name="Nicholls R.D."/>
            <person name="Oda M."/>
            <person name="Papenfuss A.T."/>
            <person name="Parra Z.E."/>
            <person name="Pollock D.D."/>
            <person name="Ray D.A."/>
            <person name="Schein J.E."/>
            <person name="Speed T.P."/>
            <person name="Thompson K."/>
            <person name="VandeBerg J.L."/>
            <person name="Wade C.M."/>
            <person name="Walker J.A."/>
            <person name="Waters P.D."/>
            <person name="Webber C."/>
            <person name="Weidman J.R."/>
            <person name="Xie X."/>
            <person name="Zody M.C."/>
            <person name="Baldwin J."/>
            <person name="Abdouelleil A."/>
            <person name="Abdulkadir J."/>
            <person name="Abebe A."/>
            <person name="Abera B."/>
            <person name="Abreu J."/>
            <person name="Acer S.C."/>
            <person name="Aftuck L."/>
            <person name="Alexander A."/>
            <person name="An P."/>
            <person name="Anderson E."/>
            <person name="Anderson S."/>
            <person name="Arachi H."/>
            <person name="Azer M."/>
            <person name="Bachantsang P."/>
            <person name="Barry A."/>
            <person name="Bayul T."/>
            <person name="Berlin A."/>
            <person name="Bessette D."/>
            <person name="Bloom T."/>
            <person name="Bloom T."/>
            <person name="Boguslavskiy L."/>
            <person name="Bonnet C."/>
            <person name="Boukhgalter B."/>
            <person name="Bourzgui I."/>
            <person name="Brown A."/>
            <person name="Cahill P."/>
            <person name="Channer S."/>
            <person name="Cheshatsang Y."/>
            <person name="Chuda L."/>
            <person name="Citroen M."/>
            <person name="Collymore A."/>
            <person name="Cooke P."/>
            <person name="Costello M."/>
            <person name="D'Aco K."/>
            <person name="Daza R."/>
            <person name="De Haan G."/>
            <person name="DeGray S."/>
            <person name="DeMaso C."/>
            <person name="Dhargay N."/>
            <person name="Dooley K."/>
            <person name="Dooley E."/>
            <person name="Doricent M."/>
            <person name="Dorje P."/>
            <person name="Dorjee K."/>
            <person name="Dupes A."/>
            <person name="Elong R."/>
            <person name="Falk J."/>
            <person name="Farina A."/>
            <person name="Faro S."/>
            <person name="Ferguson D."/>
            <person name="Fisher S."/>
            <person name="Foley C.D."/>
            <person name="Franke A."/>
            <person name="Friedrich D."/>
            <person name="Gadbois L."/>
            <person name="Gearin G."/>
            <person name="Gearin C.R."/>
            <person name="Giannoukos G."/>
            <person name="Goode T."/>
            <person name="Graham J."/>
            <person name="Grandbois E."/>
            <person name="Grewal S."/>
            <person name="Gyaltsen K."/>
            <person name="Hafez N."/>
            <person name="Hagos B."/>
            <person name="Hall J."/>
            <person name="Henson C."/>
            <person name="Hollinger A."/>
            <person name="Honan T."/>
            <person name="Huard M.D."/>
            <person name="Hughes L."/>
            <person name="Hurhula B."/>
            <person name="Husby M.E."/>
            <person name="Kamat A."/>
            <person name="Kanga B."/>
            <person name="Kashin S."/>
            <person name="Khazanovich D."/>
            <person name="Kisner P."/>
            <person name="Lance K."/>
            <person name="Lara M."/>
            <person name="Lee W."/>
            <person name="Lennon N."/>
            <person name="Letendre F."/>
            <person name="LeVine R."/>
            <person name="Lipovsky A."/>
            <person name="Liu X."/>
            <person name="Liu J."/>
            <person name="Liu S."/>
            <person name="Lokyitsang T."/>
            <person name="Lokyitsang Y."/>
            <person name="Lubonja R."/>
            <person name="Lui A."/>
            <person name="MacDonald P."/>
            <person name="Magnisalis V."/>
            <person name="Maru K."/>
            <person name="Matthews C."/>
            <person name="McCusker W."/>
            <person name="McDonough S."/>
            <person name="Mehta T."/>
            <person name="Meldrim J."/>
            <person name="Meneus L."/>
            <person name="Mihai O."/>
            <person name="Mihalev A."/>
            <person name="Mihova T."/>
            <person name="Mittelman R."/>
            <person name="Mlenga V."/>
            <person name="Montmayeur A."/>
            <person name="Mulrain L."/>
            <person name="Navidi A."/>
            <person name="Naylor J."/>
            <person name="Negash T."/>
            <person name="Nguyen T."/>
            <person name="Nguyen N."/>
            <person name="Nicol R."/>
            <person name="Norbu C."/>
            <person name="Norbu N."/>
            <person name="Novod N."/>
            <person name="O'Neill B."/>
            <person name="Osman S."/>
            <person name="Markiewicz E."/>
            <person name="Oyono O.L."/>
            <person name="Patti C."/>
            <person name="Phunkhang P."/>
            <person name="Pierre F."/>
            <person name="Priest M."/>
            <person name="Raghuraman S."/>
            <person name="Rege F."/>
            <person name="Reyes R."/>
            <person name="Rise C."/>
            <person name="Rogov P."/>
            <person name="Ross K."/>
            <person name="Ryan E."/>
            <person name="Settipalli S."/>
            <person name="Shea T."/>
            <person name="Sherpa N."/>
            <person name="Shi L."/>
            <person name="Shih D."/>
            <person name="Sparrow T."/>
            <person name="Spaulding J."/>
            <person name="Stalker J."/>
            <person name="Stange-Thomann N."/>
            <person name="Stavropoulos S."/>
            <person name="Stone C."/>
            <person name="Strader C."/>
            <person name="Tesfaye S."/>
            <person name="Thomson T."/>
            <person name="Thoulutsang Y."/>
            <person name="Thoulutsang D."/>
            <person name="Topham K."/>
            <person name="Topping I."/>
            <person name="Tsamla T."/>
            <person name="Vassiliev H."/>
            <person name="Vo A."/>
            <person name="Wangchuk T."/>
            <person name="Wangdi T."/>
            <person name="Weiand M."/>
            <person name="Wilkinson J."/>
            <person name="Wilson A."/>
            <person name="Yadav S."/>
            <person name="Young G."/>
            <person name="Yu Q."/>
            <person name="Zembek L."/>
            <person name="Zhong D."/>
            <person name="Zimmer A."/>
            <person name="Zwirko Z."/>
            <person name="Jaffe D.B."/>
            <person name="Alvarez P."/>
            <person name="Brockman W."/>
            <person name="Butler J."/>
            <person name="Chin C."/>
            <person name="Gnerre S."/>
            <person name="MacCallum I."/>
            <person name="Graves J.A."/>
            <person name="Ponting C.P."/>
            <person name="Breen M."/>
            <person name="Samollow P.B."/>
            <person name="Lander E.S."/>
            <person name="Lindblad-Toh K."/>
        </authorList>
    </citation>
    <scope>NUCLEOTIDE SEQUENCE [LARGE SCALE GENOMIC DNA]</scope>
</reference>
<reference evidence="4" key="2">
    <citation type="submission" date="2025-08" db="UniProtKB">
        <authorList>
            <consortium name="Ensembl"/>
        </authorList>
    </citation>
    <scope>IDENTIFICATION</scope>
</reference>